<feature type="region of interest" description="Disordered" evidence="1">
    <location>
        <begin position="36"/>
        <end position="57"/>
    </location>
</feature>
<dbReference type="EMBL" id="JAUEPU010000096">
    <property type="protein sequence ID" value="KAK0478570.1"/>
    <property type="molecule type" value="Genomic_DNA"/>
</dbReference>
<dbReference type="Proteomes" id="UP001175228">
    <property type="component" value="Unassembled WGS sequence"/>
</dbReference>
<sequence>MVSLAGCPRKYHTVEEQQQAHAVSSARSHERYKASINHERRHKHRSQCSDSSCSNATPSVQRVVPRRNVPCETKPSKTLATMMLDRIAHTNKEFMALIKRQPHAYADRLFLAFIATITTDTPEGDDSQICKEITKIGEFIDTVNKHESTILNAAGVGQELAEAHEYRDCMEEVQKWLEDILCSIMEGVDVLIQTHRLCGLLYQHAVHSAA</sequence>
<organism evidence="2 3">
    <name type="scientific">Armillaria luteobubalina</name>
    <dbReference type="NCBI Taxonomy" id="153913"/>
    <lineage>
        <taxon>Eukaryota</taxon>
        <taxon>Fungi</taxon>
        <taxon>Dikarya</taxon>
        <taxon>Basidiomycota</taxon>
        <taxon>Agaricomycotina</taxon>
        <taxon>Agaricomycetes</taxon>
        <taxon>Agaricomycetidae</taxon>
        <taxon>Agaricales</taxon>
        <taxon>Marasmiineae</taxon>
        <taxon>Physalacriaceae</taxon>
        <taxon>Armillaria</taxon>
    </lineage>
</organism>
<protein>
    <submittedName>
        <fullName evidence="2">Uncharacterized protein</fullName>
    </submittedName>
</protein>
<reference evidence="2" key="1">
    <citation type="submission" date="2023-06" db="EMBL/GenBank/DDBJ databases">
        <authorList>
            <consortium name="Lawrence Berkeley National Laboratory"/>
            <person name="Ahrendt S."/>
            <person name="Sahu N."/>
            <person name="Indic B."/>
            <person name="Wong-Bajracharya J."/>
            <person name="Merenyi Z."/>
            <person name="Ke H.-M."/>
            <person name="Monk M."/>
            <person name="Kocsube S."/>
            <person name="Drula E."/>
            <person name="Lipzen A."/>
            <person name="Balint B."/>
            <person name="Henrissat B."/>
            <person name="Andreopoulos B."/>
            <person name="Martin F.M."/>
            <person name="Harder C.B."/>
            <person name="Rigling D."/>
            <person name="Ford K.L."/>
            <person name="Foster G.D."/>
            <person name="Pangilinan J."/>
            <person name="Papanicolaou A."/>
            <person name="Barry K."/>
            <person name="LaButti K."/>
            <person name="Viragh M."/>
            <person name="Koriabine M."/>
            <person name="Yan M."/>
            <person name="Riley R."/>
            <person name="Champramary S."/>
            <person name="Plett K.L."/>
            <person name="Tsai I.J."/>
            <person name="Slot J."/>
            <person name="Sipos G."/>
            <person name="Plett J."/>
            <person name="Nagy L.G."/>
            <person name="Grigoriev I.V."/>
        </authorList>
    </citation>
    <scope>NUCLEOTIDE SEQUENCE</scope>
    <source>
        <strain evidence="2">HWK02</strain>
    </source>
</reference>
<evidence type="ECO:0000313" key="3">
    <source>
        <dbReference type="Proteomes" id="UP001175228"/>
    </source>
</evidence>
<accession>A0AA39P6N1</accession>
<evidence type="ECO:0000313" key="2">
    <source>
        <dbReference type="EMBL" id="KAK0478570.1"/>
    </source>
</evidence>
<comment type="caution">
    <text evidence="2">The sequence shown here is derived from an EMBL/GenBank/DDBJ whole genome shotgun (WGS) entry which is preliminary data.</text>
</comment>
<evidence type="ECO:0000256" key="1">
    <source>
        <dbReference type="SAM" id="MobiDB-lite"/>
    </source>
</evidence>
<name>A0AA39P6N1_9AGAR</name>
<keyword evidence="3" id="KW-1185">Reference proteome</keyword>
<dbReference type="AlphaFoldDB" id="A0AA39P6N1"/>
<feature type="compositionally biased region" description="Polar residues" evidence="1">
    <location>
        <begin position="48"/>
        <end position="57"/>
    </location>
</feature>
<gene>
    <name evidence="2" type="ORF">EDD18DRAFT_1114188</name>
</gene>
<proteinExistence type="predicted"/>